<dbReference type="EMBL" id="SNQG01000008">
    <property type="protein sequence ID" value="TEW63840.1"/>
    <property type="molecule type" value="Genomic_DNA"/>
</dbReference>
<keyword evidence="5" id="KW-1185">Reference proteome</keyword>
<keyword evidence="1" id="KW-0732">Signal</keyword>
<sequence>MVYKLIKCSRTFAAVIVLVFFLFSARAQTVNPYQAQFSIGVNLGLPTGKLSDTHTIAFGGYLQQTIPLVKTLHLTLNAGYTKFKGESNVNSTVTNQLIIDYPDIDMLAAKAGLRYFLTPQIYLQADAGIALVLNSPQTSYDAAKAFIYSPRAGVQLPVSSRSVIDLGLSYEATNHYGGTYRGNVNSLGIYAAFGF</sequence>
<feature type="chain" id="PRO_5044616277" description="Outer membrane protein beta-barrel domain-containing protein" evidence="1">
    <location>
        <begin position="28"/>
        <end position="195"/>
    </location>
</feature>
<gene>
    <name evidence="3" type="ORF">E2R65_18925</name>
    <name evidence="2" type="ORF">GGR35_003732</name>
</gene>
<dbReference type="RefSeq" id="WP_134338064.1">
    <property type="nucleotide sequence ID" value="NZ_BMCZ01000008.1"/>
</dbReference>
<accession>A0A4Y8A642</accession>
<evidence type="ECO:0000313" key="4">
    <source>
        <dbReference type="Proteomes" id="UP000297248"/>
    </source>
</evidence>
<dbReference type="Proteomes" id="UP000583101">
    <property type="component" value="Unassembled WGS sequence"/>
</dbReference>
<evidence type="ECO:0000313" key="3">
    <source>
        <dbReference type="EMBL" id="TEW63840.1"/>
    </source>
</evidence>
<reference evidence="2 5" key="3">
    <citation type="submission" date="2020-08" db="EMBL/GenBank/DDBJ databases">
        <title>Genomic Encyclopedia of Type Strains, Phase IV (KMG-IV): sequencing the most valuable type-strain genomes for metagenomic binning, comparative biology and taxonomic classification.</title>
        <authorList>
            <person name="Goeker M."/>
        </authorList>
    </citation>
    <scope>NUCLEOTIDE SEQUENCE [LARGE SCALE GENOMIC DNA]</scope>
    <source>
        <strain evidence="2 5">DSM 100995</strain>
    </source>
</reference>
<dbReference type="EMBL" id="JACIEG010000008">
    <property type="protein sequence ID" value="MBB3971105.1"/>
    <property type="molecule type" value="Genomic_DNA"/>
</dbReference>
<reference evidence="3" key="2">
    <citation type="submission" date="2019-03" db="EMBL/GenBank/DDBJ databases">
        <authorList>
            <person name="Yan Y.-Q."/>
            <person name="Du Z.-J."/>
        </authorList>
    </citation>
    <scope>NUCLEOTIDE SEQUENCE</scope>
    <source>
        <strain evidence="3">PP-F2FG21</strain>
    </source>
</reference>
<evidence type="ECO:0008006" key="6">
    <source>
        <dbReference type="Google" id="ProtNLM"/>
    </source>
</evidence>
<protein>
    <recommendedName>
        <fullName evidence="6">Outer membrane protein beta-barrel domain-containing protein</fullName>
    </recommendedName>
</protein>
<evidence type="ECO:0000313" key="2">
    <source>
        <dbReference type="EMBL" id="MBB3971105.1"/>
    </source>
</evidence>
<evidence type="ECO:0000256" key="1">
    <source>
        <dbReference type="SAM" id="SignalP"/>
    </source>
</evidence>
<dbReference type="Proteomes" id="UP000297248">
    <property type="component" value="Unassembled WGS sequence"/>
</dbReference>
<organism evidence="3 4">
    <name type="scientific">Mucilaginibacter phyllosphaerae</name>
    <dbReference type="NCBI Taxonomy" id="1812349"/>
    <lineage>
        <taxon>Bacteria</taxon>
        <taxon>Pseudomonadati</taxon>
        <taxon>Bacteroidota</taxon>
        <taxon>Sphingobacteriia</taxon>
        <taxon>Sphingobacteriales</taxon>
        <taxon>Sphingobacteriaceae</taxon>
        <taxon>Mucilaginibacter</taxon>
    </lineage>
</organism>
<feature type="signal peptide" evidence="1">
    <location>
        <begin position="1"/>
        <end position="27"/>
    </location>
</feature>
<dbReference type="SUPFAM" id="SSF56935">
    <property type="entry name" value="Porins"/>
    <property type="match status" value="1"/>
</dbReference>
<comment type="caution">
    <text evidence="3">The sequence shown here is derived from an EMBL/GenBank/DDBJ whole genome shotgun (WGS) entry which is preliminary data.</text>
</comment>
<reference evidence="3 4" key="1">
    <citation type="journal article" date="2016" name="Int. J. Syst. Evol. Microbiol.">
        <title>Proposal of Mucilaginibacter phyllosphaerae sp. nov. isolated from the phyllosphere of Galium album.</title>
        <authorList>
            <person name="Aydogan E.L."/>
            <person name="Busse H.J."/>
            <person name="Moser G."/>
            <person name="Muller C."/>
            <person name="Kampfer P."/>
            <person name="Glaeser S.P."/>
        </authorList>
    </citation>
    <scope>NUCLEOTIDE SEQUENCE [LARGE SCALE GENOMIC DNA]</scope>
    <source>
        <strain evidence="3 4">PP-F2FG21</strain>
    </source>
</reference>
<evidence type="ECO:0000313" key="5">
    <source>
        <dbReference type="Proteomes" id="UP000583101"/>
    </source>
</evidence>
<name>A0A4Y8A642_9SPHI</name>
<proteinExistence type="predicted"/>
<dbReference type="OrthoDB" id="657299at2"/>
<dbReference type="AlphaFoldDB" id="A0A4Y8A642"/>